<proteinExistence type="predicted"/>
<dbReference type="EMBL" id="JAMBOL010000038">
    <property type="protein sequence ID" value="MCM3716432.1"/>
    <property type="molecule type" value="Genomic_DNA"/>
</dbReference>
<dbReference type="InterPro" id="IPR044668">
    <property type="entry name" value="PuuD-like"/>
</dbReference>
<evidence type="ECO:0000313" key="1">
    <source>
        <dbReference type="EMBL" id="MCM3716432.1"/>
    </source>
</evidence>
<keyword evidence="2" id="KW-1185">Reference proteome</keyword>
<dbReference type="RefSeq" id="WP_251225088.1">
    <property type="nucleotide sequence ID" value="NZ_JAMBOL010000038.1"/>
</dbReference>
<protein>
    <submittedName>
        <fullName evidence="1">Gamma-glutamyl-gamma-aminobutyrate hydrolase family protein</fullName>
    </submittedName>
</protein>
<reference evidence="1" key="1">
    <citation type="submission" date="2022-05" db="EMBL/GenBank/DDBJ databases">
        <title>Comparative Genomics of Spacecraft Associated Microbes.</title>
        <authorList>
            <person name="Tran M.T."/>
            <person name="Wright A."/>
            <person name="Seuylemezian A."/>
            <person name="Eisen J."/>
            <person name="Coil D."/>
        </authorList>
    </citation>
    <scope>NUCLEOTIDE SEQUENCE</scope>
    <source>
        <strain evidence="1">214.1.1</strain>
    </source>
</reference>
<accession>A0A9X2DU20</accession>
<dbReference type="SUPFAM" id="SSF52317">
    <property type="entry name" value="Class I glutamine amidotransferase-like"/>
    <property type="match status" value="1"/>
</dbReference>
<dbReference type="GO" id="GO:0033969">
    <property type="term" value="F:gamma-glutamyl-gamma-aminobutyrate hydrolase activity"/>
    <property type="evidence" value="ECO:0007669"/>
    <property type="project" value="TreeGrafter"/>
</dbReference>
<gene>
    <name evidence="1" type="ORF">M3202_20515</name>
</gene>
<dbReference type="PANTHER" id="PTHR43235:SF1">
    <property type="entry name" value="GLUTAMINE AMIDOTRANSFERASE PB2B2.05-RELATED"/>
    <property type="match status" value="1"/>
</dbReference>
<evidence type="ECO:0000313" key="2">
    <source>
        <dbReference type="Proteomes" id="UP001139179"/>
    </source>
</evidence>
<dbReference type="Proteomes" id="UP001139179">
    <property type="component" value="Unassembled WGS sequence"/>
</dbReference>
<dbReference type="Gene3D" id="3.40.50.880">
    <property type="match status" value="1"/>
</dbReference>
<comment type="caution">
    <text evidence="1">The sequence shown here is derived from an EMBL/GenBank/DDBJ whole genome shotgun (WGS) entry which is preliminary data.</text>
</comment>
<sequence length="251" mass="27674">MTASAYPKPIIGISSSVIDHNAIPSVHVHQKYIEAVSEAGGIPLVIPLGSKEKIEAWVSICDGLILSGGEDVDPHSYGAQPDPALRKTKAARDETEIQLVKEAVKKKKPVFGICRGIAMMNAALGGTVLQDIETLHDQPINHYQKAARPEATHDVLIERNSRLYEYLKKEQIRVNSMHHQAIGKLAPTLKKVGQAKDGIIEAVQETEEAPSYLLGVQWHPEEMAKDDRLMKSLFEHFIEACHQPDRAAVSQ</sequence>
<dbReference type="GO" id="GO:0006598">
    <property type="term" value="P:polyamine catabolic process"/>
    <property type="evidence" value="ECO:0007669"/>
    <property type="project" value="TreeGrafter"/>
</dbReference>
<dbReference type="PROSITE" id="PS51273">
    <property type="entry name" value="GATASE_TYPE_1"/>
    <property type="match status" value="1"/>
</dbReference>
<dbReference type="InterPro" id="IPR029062">
    <property type="entry name" value="Class_I_gatase-like"/>
</dbReference>
<organism evidence="1 2">
    <name type="scientific">Halalkalibacter oceani</name>
    <dbReference type="NCBI Taxonomy" id="1653776"/>
    <lineage>
        <taxon>Bacteria</taxon>
        <taxon>Bacillati</taxon>
        <taxon>Bacillota</taxon>
        <taxon>Bacilli</taxon>
        <taxon>Bacillales</taxon>
        <taxon>Bacillaceae</taxon>
        <taxon>Halalkalibacter</taxon>
    </lineage>
</organism>
<dbReference type="InterPro" id="IPR011697">
    <property type="entry name" value="Peptidase_C26"/>
</dbReference>
<dbReference type="GO" id="GO:0005829">
    <property type="term" value="C:cytosol"/>
    <property type="evidence" value="ECO:0007669"/>
    <property type="project" value="TreeGrafter"/>
</dbReference>
<dbReference type="Pfam" id="PF07722">
    <property type="entry name" value="Peptidase_C26"/>
    <property type="match status" value="1"/>
</dbReference>
<dbReference type="FunFam" id="3.40.50.880:FF:000030">
    <property type="entry name" value="Gamma-glutamyl-gamma-aminobutyrate hydrolase PuuD"/>
    <property type="match status" value="1"/>
</dbReference>
<keyword evidence="1" id="KW-0378">Hydrolase</keyword>
<dbReference type="AlphaFoldDB" id="A0A9X2DU20"/>
<dbReference type="PANTHER" id="PTHR43235">
    <property type="entry name" value="GLUTAMINE AMIDOTRANSFERASE PB2B2.05-RELATED"/>
    <property type="match status" value="1"/>
</dbReference>
<dbReference type="CDD" id="cd01745">
    <property type="entry name" value="GATase1_2"/>
    <property type="match status" value="1"/>
</dbReference>
<name>A0A9X2DU20_9BACI</name>